<dbReference type="InterPro" id="IPR012310">
    <property type="entry name" value="DNA_ligase_ATP-dep_cent"/>
</dbReference>
<evidence type="ECO:0000256" key="1">
    <source>
        <dbReference type="ARBA" id="ARBA00007572"/>
    </source>
</evidence>
<evidence type="ECO:0000259" key="5">
    <source>
        <dbReference type="Pfam" id="PF01068"/>
    </source>
</evidence>
<dbReference type="PANTHER" id="PTHR45674:SF4">
    <property type="entry name" value="DNA LIGASE 1"/>
    <property type="match status" value="1"/>
</dbReference>
<keyword evidence="3" id="KW-0436">Ligase</keyword>
<dbReference type="SUPFAM" id="SSF56091">
    <property type="entry name" value="DNA ligase/mRNA capping enzyme, catalytic domain"/>
    <property type="match status" value="1"/>
</dbReference>
<dbReference type="PANTHER" id="PTHR45674">
    <property type="entry name" value="DNA LIGASE 1/3 FAMILY MEMBER"/>
    <property type="match status" value="1"/>
</dbReference>
<reference evidence="8" key="1">
    <citation type="submission" date="2016-10" db="EMBL/GenBank/DDBJ databases">
        <authorList>
            <person name="Varghese N."/>
            <person name="Submissions S."/>
        </authorList>
    </citation>
    <scope>NUCLEOTIDE SEQUENCE [LARGE SCALE GENOMIC DNA]</scope>
    <source>
        <strain evidence="8">DSM 44498</strain>
    </source>
</reference>
<dbReference type="OrthoDB" id="9802472at2"/>
<dbReference type="RefSeq" id="WP_072951622.1">
    <property type="nucleotide sequence ID" value="NZ_FNSV01000001.1"/>
</dbReference>
<name>A0A1H4I6I8_9NOCA</name>
<gene>
    <name evidence="7" type="ORF">SAMN04490239_0108</name>
</gene>
<dbReference type="Proteomes" id="UP000183561">
    <property type="component" value="Unassembled WGS sequence"/>
</dbReference>
<feature type="domain" description="ATP-dependent DNA ligase family profile" evidence="5">
    <location>
        <begin position="18"/>
        <end position="199"/>
    </location>
</feature>
<dbReference type="InterPro" id="IPR012309">
    <property type="entry name" value="DNA_ligase_ATP-dep_C"/>
</dbReference>
<evidence type="ECO:0000313" key="8">
    <source>
        <dbReference type="Proteomes" id="UP000183561"/>
    </source>
</evidence>
<proteinExistence type="inferred from homology"/>
<dbReference type="AlphaFoldDB" id="A0A1H4I6I8"/>
<dbReference type="Gene3D" id="3.30.470.30">
    <property type="entry name" value="DNA ligase/mRNA capping enzyme"/>
    <property type="match status" value="1"/>
</dbReference>
<dbReference type="EC" id="6.5.1.1" evidence="2"/>
<dbReference type="InterPro" id="IPR012340">
    <property type="entry name" value="NA-bd_OB-fold"/>
</dbReference>
<dbReference type="GO" id="GO:0005524">
    <property type="term" value="F:ATP binding"/>
    <property type="evidence" value="ECO:0007669"/>
    <property type="project" value="InterPro"/>
</dbReference>
<dbReference type="SUPFAM" id="SSF50249">
    <property type="entry name" value="Nucleic acid-binding proteins"/>
    <property type="match status" value="1"/>
</dbReference>
<feature type="domain" description="DNA ligase ATP-dependent C-terminal" evidence="6">
    <location>
        <begin position="218"/>
        <end position="310"/>
    </location>
</feature>
<dbReference type="GO" id="GO:0006310">
    <property type="term" value="P:DNA recombination"/>
    <property type="evidence" value="ECO:0007669"/>
    <property type="project" value="InterPro"/>
</dbReference>
<dbReference type="InterPro" id="IPR050191">
    <property type="entry name" value="ATP-dep_DNA_ligase"/>
</dbReference>
<evidence type="ECO:0000256" key="2">
    <source>
        <dbReference type="ARBA" id="ARBA00012727"/>
    </source>
</evidence>
<evidence type="ECO:0000256" key="4">
    <source>
        <dbReference type="ARBA" id="ARBA00034003"/>
    </source>
</evidence>
<comment type="catalytic activity">
    <reaction evidence="4">
        <text>ATP + (deoxyribonucleotide)n-3'-hydroxyl + 5'-phospho-(deoxyribonucleotide)m = (deoxyribonucleotide)n+m + AMP + diphosphate.</text>
        <dbReference type="EC" id="6.5.1.1"/>
    </reaction>
</comment>
<protein>
    <recommendedName>
        <fullName evidence="2">DNA ligase (ATP)</fullName>
        <ecNumber evidence="2">6.5.1.1</ecNumber>
    </recommendedName>
</protein>
<comment type="similarity">
    <text evidence="1">Belongs to the ATP-dependent DNA ligase family.</text>
</comment>
<dbReference type="Pfam" id="PF04679">
    <property type="entry name" value="DNA_ligase_A_C"/>
    <property type="match status" value="1"/>
</dbReference>
<accession>A0A1H4I6I8</accession>
<keyword evidence="8" id="KW-1185">Reference proteome</keyword>
<evidence type="ECO:0000313" key="7">
    <source>
        <dbReference type="EMBL" id="SEB29551.1"/>
    </source>
</evidence>
<organism evidence="7 8">
    <name type="scientific">Rhodococcus koreensis</name>
    <dbReference type="NCBI Taxonomy" id="99653"/>
    <lineage>
        <taxon>Bacteria</taxon>
        <taxon>Bacillati</taxon>
        <taxon>Actinomycetota</taxon>
        <taxon>Actinomycetes</taxon>
        <taxon>Mycobacteriales</taxon>
        <taxon>Nocardiaceae</taxon>
        <taxon>Rhodococcus</taxon>
    </lineage>
</organism>
<dbReference type="Pfam" id="PF01068">
    <property type="entry name" value="DNA_ligase_A_M"/>
    <property type="match status" value="1"/>
</dbReference>
<evidence type="ECO:0000259" key="6">
    <source>
        <dbReference type="Pfam" id="PF04679"/>
    </source>
</evidence>
<dbReference type="EMBL" id="FNSV01000001">
    <property type="protein sequence ID" value="SEB29551.1"/>
    <property type="molecule type" value="Genomic_DNA"/>
</dbReference>
<evidence type="ECO:0000256" key="3">
    <source>
        <dbReference type="ARBA" id="ARBA00022598"/>
    </source>
</evidence>
<dbReference type="CDD" id="cd07971">
    <property type="entry name" value="OBF_DNA_ligase_LigD"/>
    <property type="match status" value="1"/>
</dbReference>
<sequence>MRLIAPMLATAGPPPDDERPWSFEMKFDGCRVLASVGGGRDPELWTRNLNVVTDSYPEVAEALAVAFGSAERIVLDGEIVALDRGKPSFNLLMRRMAVARATRPLQKRIPVTYLPFDVLVKSGESIMTASYLDRRAELATLDAALKDVGGLPITVPPHWESQSGRIMPNAARSAGQEGIVGKRSTSIYLPGQRSRAWVKTAIRLRRAILAAGFVGSSRSVAAVILGAYDAESRLVPVGVVSSGLTMLMRRQLREDFRKLERPASPFAEQGPPPAEAHPSGVRWLDPVITLEIEYREYTGHGGLRHPSLKGQVFDTDPGSVRVEDL</sequence>
<dbReference type="Gene3D" id="3.30.1490.70">
    <property type="match status" value="1"/>
</dbReference>
<dbReference type="GO" id="GO:0003910">
    <property type="term" value="F:DNA ligase (ATP) activity"/>
    <property type="evidence" value="ECO:0007669"/>
    <property type="project" value="UniProtKB-EC"/>
</dbReference>
<dbReference type="GO" id="GO:0006281">
    <property type="term" value="P:DNA repair"/>
    <property type="evidence" value="ECO:0007669"/>
    <property type="project" value="InterPro"/>
</dbReference>
<dbReference type="CDD" id="cd07906">
    <property type="entry name" value="Adenylation_DNA_ligase_LigD_LigC"/>
    <property type="match status" value="1"/>
</dbReference>
<dbReference type="Gene3D" id="2.40.50.140">
    <property type="entry name" value="Nucleic acid-binding proteins"/>
    <property type="match status" value="1"/>
</dbReference>